<feature type="non-terminal residue" evidence="1">
    <location>
        <position position="731"/>
    </location>
</feature>
<gene>
    <name evidence="1" type="ORF">LCGC14_0737910</name>
</gene>
<dbReference type="EMBL" id="LAZR01001731">
    <property type="protein sequence ID" value="KKN40020.1"/>
    <property type="molecule type" value="Genomic_DNA"/>
</dbReference>
<sequence length="731" mass="77642">MGKGVLFIIAFLIILIPFTFSFGYDNPTLPKIERIVEYLDKTGDSATGTYDFNGGWMNDGLTISGGDIHAQVGYFYNITSLNITKQNLTVLDDLIVNGNISLQFGDFVSEVNPDGADAIRIKGTDYVDVVIGGMTGLFAVWNVADNNAVFSVTERGNTVIAGDLTVDTDTLFVDAGNDRVGINTVSPDYPLHIDMGTFTGQTPIQKFEWDFAANPHYFEIGVEGVGQWGAYMNVEGTDVMSWQSSGKVGIGTMIPTHTLNVVGDVNFTNTIAAQLGQVIINDNSGSGLIKIINPTYPAFYLTDNTLLGDPTLETVLDIGDSWGFGNNTVMYVPYGLNGFVFLDNDQSNPVLAVDVVNDRVGIGTANPTTKLEVSNAGQSEIRITDSTASEYTQLTQIAADGNFEISKFGTGGTDFSIQPDGDIILAGTTIGNIGIGTVSPTAKLDVQDSAEEIVANFERTDDGALKMLLEANPLGVNQIWGFRNTGTFQVTDVTGGNLFPLQIEKATPTNTLYLKADGKVGIGTASPGEELEVAGDINSTGGDICITGGNCLSTVSGGGGGGNLTGGGTTNYIPKWSNATNLGNSLIYDNGANVGVGTNNPGKKLEIYKSSSPVAMRLKSVATGATNFVDLIQTSRNALGADAYFDILLDGTPFFELVHDGILDYFETTITGNLIVTGNITSENVFIPQYLYAHTNATIPILGASEWTNITFAQEDTDVKFGISHTYNDNA</sequence>
<proteinExistence type="predicted"/>
<evidence type="ECO:0000313" key="1">
    <source>
        <dbReference type="EMBL" id="KKN40020.1"/>
    </source>
</evidence>
<accession>A0A0F9Q7P4</accession>
<protein>
    <submittedName>
        <fullName evidence="1">Uncharacterized protein</fullName>
    </submittedName>
</protein>
<dbReference type="AlphaFoldDB" id="A0A0F9Q7P4"/>
<organism evidence="1">
    <name type="scientific">marine sediment metagenome</name>
    <dbReference type="NCBI Taxonomy" id="412755"/>
    <lineage>
        <taxon>unclassified sequences</taxon>
        <taxon>metagenomes</taxon>
        <taxon>ecological metagenomes</taxon>
    </lineage>
</organism>
<name>A0A0F9Q7P4_9ZZZZ</name>
<comment type="caution">
    <text evidence="1">The sequence shown here is derived from an EMBL/GenBank/DDBJ whole genome shotgun (WGS) entry which is preliminary data.</text>
</comment>
<reference evidence="1" key="1">
    <citation type="journal article" date="2015" name="Nature">
        <title>Complex archaea that bridge the gap between prokaryotes and eukaryotes.</title>
        <authorList>
            <person name="Spang A."/>
            <person name="Saw J.H."/>
            <person name="Jorgensen S.L."/>
            <person name="Zaremba-Niedzwiedzka K."/>
            <person name="Martijn J."/>
            <person name="Lind A.E."/>
            <person name="van Eijk R."/>
            <person name="Schleper C."/>
            <person name="Guy L."/>
            <person name="Ettema T.J."/>
        </authorList>
    </citation>
    <scope>NUCLEOTIDE SEQUENCE</scope>
</reference>